<organism evidence="4">
    <name type="scientific">Brugia timori</name>
    <dbReference type="NCBI Taxonomy" id="42155"/>
    <lineage>
        <taxon>Eukaryota</taxon>
        <taxon>Metazoa</taxon>
        <taxon>Ecdysozoa</taxon>
        <taxon>Nematoda</taxon>
        <taxon>Chromadorea</taxon>
        <taxon>Rhabditida</taxon>
        <taxon>Spirurina</taxon>
        <taxon>Spiruromorpha</taxon>
        <taxon>Filarioidea</taxon>
        <taxon>Onchocercidae</taxon>
        <taxon>Brugia</taxon>
    </lineage>
</organism>
<gene>
    <name evidence="2" type="ORF">BTMF_LOCUS13145</name>
</gene>
<keyword evidence="1" id="KW-1133">Transmembrane helix</keyword>
<keyword evidence="1" id="KW-0472">Membrane</keyword>
<sequence>MRRNPIYSSVVYLAISGYFIISSIISITMLKKMVLLLLSFYLVTADKDNSDECITRGK</sequence>
<reference evidence="4" key="1">
    <citation type="submission" date="2017-02" db="UniProtKB">
        <authorList>
            <consortium name="WormBaseParasite"/>
        </authorList>
    </citation>
    <scope>IDENTIFICATION</scope>
</reference>
<accession>A0A0R3R559</accession>
<keyword evidence="3" id="KW-1185">Reference proteome</keyword>
<evidence type="ECO:0000256" key="1">
    <source>
        <dbReference type="SAM" id="Phobius"/>
    </source>
</evidence>
<protein>
    <submittedName>
        <fullName evidence="4">CPXV012 protein</fullName>
    </submittedName>
</protein>
<name>A0A0R3R559_9BILA</name>
<reference evidence="2 3" key="2">
    <citation type="submission" date="2018-11" db="EMBL/GenBank/DDBJ databases">
        <authorList>
            <consortium name="Pathogen Informatics"/>
        </authorList>
    </citation>
    <scope>NUCLEOTIDE SEQUENCE [LARGE SCALE GENOMIC DNA]</scope>
</reference>
<keyword evidence="1" id="KW-0812">Transmembrane</keyword>
<feature type="transmembrane region" description="Helical" evidence="1">
    <location>
        <begin position="6"/>
        <end position="30"/>
    </location>
</feature>
<dbReference type="WBParaSite" id="BTMF_0001514901-mRNA-1">
    <property type="protein sequence ID" value="BTMF_0001514901-mRNA-1"/>
    <property type="gene ID" value="BTMF_0001514901"/>
</dbReference>
<proteinExistence type="predicted"/>
<dbReference type="EMBL" id="UZAG01019804">
    <property type="protein sequence ID" value="VDO44907.1"/>
    <property type="molecule type" value="Genomic_DNA"/>
</dbReference>
<evidence type="ECO:0000313" key="4">
    <source>
        <dbReference type="WBParaSite" id="BTMF_0001514901-mRNA-1"/>
    </source>
</evidence>
<evidence type="ECO:0000313" key="2">
    <source>
        <dbReference type="EMBL" id="VDO44907.1"/>
    </source>
</evidence>
<dbReference type="Proteomes" id="UP000280834">
    <property type="component" value="Unassembled WGS sequence"/>
</dbReference>
<dbReference type="AlphaFoldDB" id="A0A0R3R559"/>
<evidence type="ECO:0000313" key="3">
    <source>
        <dbReference type="Proteomes" id="UP000280834"/>
    </source>
</evidence>